<dbReference type="EC" id="1.13.11.-" evidence="4"/>
<name>A0A1M7Z1S9_9VIBR</name>
<dbReference type="PANTHER" id="PTHR11771">
    <property type="entry name" value="LIPOXYGENASE"/>
    <property type="match status" value="1"/>
</dbReference>
<dbReference type="SUPFAM" id="SSF48484">
    <property type="entry name" value="Lipoxigenase"/>
    <property type="match status" value="1"/>
</dbReference>
<dbReference type="Proteomes" id="UP000184600">
    <property type="component" value="Unassembled WGS sequence"/>
</dbReference>
<dbReference type="AlphaFoldDB" id="A0A1M7Z1S9"/>
<evidence type="ECO:0000313" key="5">
    <source>
        <dbReference type="Proteomes" id="UP000184600"/>
    </source>
</evidence>
<keyword evidence="5" id="KW-1185">Reference proteome</keyword>
<organism evidence="4 5">
    <name type="scientific">Vibrio quintilis</name>
    <dbReference type="NCBI Taxonomy" id="1117707"/>
    <lineage>
        <taxon>Bacteria</taxon>
        <taxon>Pseudomonadati</taxon>
        <taxon>Pseudomonadota</taxon>
        <taxon>Gammaproteobacteria</taxon>
        <taxon>Vibrionales</taxon>
        <taxon>Vibrionaceae</taxon>
        <taxon>Vibrio</taxon>
    </lineage>
</organism>
<evidence type="ECO:0000256" key="2">
    <source>
        <dbReference type="ARBA" id="ARBA00023002"/>
    </source>
</evidence>
<protein>
    <submittedName>
        <fullName evidence="4">Linoleate 9/13-lipoxygenase</fullName>
        <ecNumber evidence="4">1.13.11.-</ecNumber>
    </submittedName>
</protein>
<dbReference type="STRING" id="1117707.VQ7734_04694"/>
<dbReference type="GO" id="GO:0046872">
    <property type="term" value="F:metal ion binding"/>
    <property type="evidence" value="ECO:0007669"/>
    <property type="project" value="UniProtKB-KW"/>
</dbReference>
<dbReference type="InterPro" id="IPR036226">
    <property type="entry name" value="LipOase_C_sf"/>
</dbReference>
<dbReference type="InterPro" id="IPR000907">
    <property type="entry name" value="LipOase"/>
</dbReference>
<dbReference type="EMBL" id="FRFG01000084">
    <property type="protein sequence ID" value="SHO58919.1"/>
    <property type="molecule type" value="Genomic_DNA"/>
</dbReference>
<dbReference type="Pfam" id="PF00305">
    <property type="entry name" value="Lipoxygenase"/>
    <property type="match status" value="1"/>
</dbReference>
<evidence type="ECO:0000313" key="4">
    <source>
        <dbReference type="EMBL" id="SHO58919.1"/>
    </source>
</evidence>
<dbReference type="OrthoDB" id="5912511at2"/>
<evidence type="ECO:0000259" key="3">
    <source>
        <dbReference type="PROSITE" id="PS51393"/>
    </source>
</evidence>
<reference evidence="5" key="1">
    <citation type="submission" date="2016-12" db="EMBL/GenBank/DDBJ databases">
        <authorList>
            <person name="Rodrigo-Torres L."/>
            <person name="Arahal R.D."/>
            <person name="Lucena T."/>
        </authorList>
    </citation>
    <scope>NUCLEOTIDE SEQUENCE [LARGE SCALE GENOMIC DNA]</scope>
</reference>
<feature type="domain" description="Lipoxygenase" evidence="3">
    <location>
        <begin position="140"/>
        <end position="628"/>
    </location>
</feature>
<dbReference type="RefSeq" id="WP_073586360.1">
    <property type="nucleotide sequence ID" value="NZ_AP024897.1"/>
</dbReference>
<gene>
    <name evidence="4" type="primary">lox</name>
    <name evidence="4" type="ORF">VQ7734_04694</name>
</gene>
<accession>A0A1M7Z1S9</accession>
<dbReference type="PROSITE" id="PS51393">
    <property type="entry name" value="LIPOXYGENASE_3"/>
    <property type="match status" value="1"/>
</dbReference>
<evidence type="ECO:0000256" key="1">
    <source>
        <dbReference type="ARBA" id="ARBA00022723"/>
    </source>
</evidence>
<dbReference type="Gene3D" id="3.10.450.60">
    <property type="match status" value="1"/>
</dbReference>
<dbReference type="Gene3D" id="1.20.245.10">
    <property type="entry name" value="Lipoxygenase-1, Domain 5"/>
    <property type="match status" value="1"/>
</dbReference>
<dbReference type="GO" id="GO:0034440">
    <property type="term" value="P:lipid oxidation"/>
    <property type="evidence" value="ECO:0007669"/>
    <property type="project" value="InterPro"/>
</dbReference>
<dbReference type="InterPro" id="IPR013819">
    <property type="entry name" value="LipOase_C"/>
</dbReference>
<proteinExistence type="predicted"/>
<keyword evidence="2 4" id="KW-0560">Oxidoreductase</keyword>
<sequence length="651" mass="74240">MKNSKTAIHHFQSALCRKFNQCEVSAMIAYQFEYGNYARTYSSDQYPASGIFHGMTTPWFNTMNAVPPSWLLTDEDNSLNETRAAQVLAENTYIQEHVPAQADSGHETAIEALWKRYEQLFDPAVFPPEQIRVLTEHWIHDDAEFARQRLGGANPNVMAKYQGDEQTLNQWVDQSQGTANKSRLLSRLQQAYQSGRLFVCDYRPVLSNIEKNHFVQTQHKPDYMQDGFSFAVPVAFFEIDASSQELMPLVIQIDSTNQGYLFTSEDGPNAWLLAKMWTASADAQWWFSGSHLFNSHSIDMIFAIAALQLEQKGIFTDEHPLFTLMVPHLKKIFNINSAIYNPDYDPDKAPDDETNLLGLYQPGGFCDQFLPTGRIGIFQLIEDLYQNYTFDSQAFDQNLVARGMDKDSFPGSFPYRDDGIIWWETIQSFVSDMIDKIYASDESVQEDEALNRWMMLVQEAFNQGSTERFRWTPTVAYTKQVMTNLFFLTTVQHTAVNDPMFDSLGFIPNGPFAMHTKPPEKGAVGEIVLLNSLPDPQLKSSVPGLGEQFAWPLQNQINFVMNGTAEVSDVVAAFDYQFSDPALQEIANQFHLQLEDVQMKIQENQVKRIDKYKDNHPDPKTVPNSVRYDYLTVRLQEGSTTNAPVMNTIQI</sequence>
<dbReference type="GO" id="GO:0016702">
    <property type="term" value="F:oxidoreductase activity, acting on single donors with incorporation of molecular oxygen, incorporation of two atoms of oxygen"/>
    <property type="evidence" value="ECO:0007669"/>
    <property type="project" value="InterPro"/>
</dbReference>
<keyword evidence="1" id="KW-0479">Metal-binding</keyword>